<evidence type="ECO:0000256" key="3">
    <source>
        <dbReference type="ARBA" id="ARBA00023274"/>
    </source>
</evidence>
<dbReference type="SUPFAM" id="SSF56047">
    <property type="entry name" value="Ribosomal protein S8"/>
    <property type="match status" value="1"/>
</dbReference>
<dbReference type="GO" id="GO:0005737">
    <property type="term" value="C:cytoplasm"/>
    <property type="evidence" value="ECO:0007669"/>
    <property type="project" value="UniProtKB-ARBA"/>
</dbReference>
<dbReference type="Pfam" id="PF00410">
    <property type="entry name" value="Ribosomal_S8"/>
    <property type="match status" value="1"/>
</dbReference>
<keyword evidence="2 6" id="KW-0689">Ribosomal protein</keyword>
<dbReference type="InterPro" id="IPR035987">
    <property type="entry name" value="Ribosomal_uS8_sf"/>
</dbReference>
<evidence type="ECO:0000256" key="5">
    <source>
        <dbReference type="ARBA" id="ARBA00046740"/>
    </source>
</evidence>
<dbReference type="AlphaFoldDB" id="A0A858R7S5"/>
<dbReference type="InterPro" id="IPR047863">
    <property type="entry name" value="Ribosomal_uS8_CS"/>
</dbReference>
<accession>A0A858R7S5</accession>
<evidence type="ECO:0000256" key="2">
    <source>
        <dbReference type="ARBA" id="ARBA00022980"/>
    </source>
</evidence>
<dbReference type="GO" id="GO:0003735">
    <property type="term" value="F:structural constituent of ribosome"/>
    <property type="evidence" value="ECO:0007669"/>
    <property type="project" value="InterPro"/>
</dbReference>
<dbReference type="GO" id="GO:0019843">
    <property type="term" value="F:rRNA binding"/>
    <property type="evidence" value="ECO:0007669"/>
    <property type="project" value="UniProtKB-UniRule"/>
</dbReference>
<dbReference type="EMBL" id="CP051775">
    <property type="protein sequence ID" value="QJE73629.1"/>
    <property type="molecule type" value="Genomic_DNA"/>
</dbReference>
<evidence type="ECO:0000313" key="9">
    <source>
        <dbReference type="Proteomes" id="UP000501891"/>
    </source>
</evidence>
<dbReference type="GO" id="GO:0005840">
    <property type="term" value="C:ribosome"/>
    <property type="evidence" value="ECO:0007669"/>
    <property type="project" value="UniProtKB-KW"/>
</dbReference>
<dbReference type="KEGG" id="acru:HHL28_11485"/>
<dbReference type="HAMAP" id="MF_01302_B">
    <property type="entry name" value="Ribosomal_uS8_B"/>
    <property type="match status" value="1"/>
</dbReference>
<comment type="function">
    <text evidence="6">One of the primary rRNA binding proteins, it binds directly to 16S rRNA central domain where it helps coordinate assembly of the platform of the 30S subunit.</text>
</comment>
<comment type="subunit">
    <text evidence="5 6">Part of the 30S ribosomal subunit. Contacts proteins S5 and S12.</text>
</comment>
<comment type="similarity">
    <text evidence="1 6 7">Belongs to the universal ribosomal protein uS8 family.</text>
</comment>
<gene>
    <name evidence="6 8" type="primary">rpsH</name>
    <name evidence="8" type="ORF">HHL28_11485</name>
</gene>
<reference evidence="8" key="1">
    <citation type="submission" date="2020-04" db="EMBL/GenBank/DDBJ databases">
        <title>A desert anoxygenic phototrophic bacterium fixes CO2 using RubisCO under aerobic conditions.</title>
        <authorList>
            <person name="Tang K."/>
        </authorList>
    </citation>
    <scope>NUCLEOTIDE SEQUENCE [LARGE SCALE GENOMIC DNA]</scope>
    <source>
        <strain evidence="8">MIMtkB3</strain>
    </source>
</reference>
<evidence type="ECO:0000256" key="1">
    <source>
        <dbReference type="ARBA" id="ARBA00006471"/>
    </source>
</evidence>
<organism evidence="8 9">
    <name type="scientific">Aerophototrophica crusticola</name>
    <dbReference type="NCBI Taxonomy" id="1709002"/>
    <lineage>
        <taxon>Bacteria</taxon>
        <taxon>Pseudomonadati</taxon>
        <taxon>Pseudomonadota</taxon>
        <taxon>Alphaproteobacteria</taxon>
        <taxon>Rhodospirillales</taxon>
        <taxon>Rhodospirillaceae</taxon>
        <taxon>Aerophototrophica</taxon>
    </lineage>
</organism>
<evidence type="ECO:0000256" key="7">
    <source>
        <dbReference type="RuleBase" id="RU003660"/>
    </source>
</evidence>
<evidence type="ECO:0000256" key="6">
    <source>
        <dbReference type="HAMAP-Rule" id="MF_01302"/>
    </source>
</evidence>
<proteinExistence type="inferred from homology"/>
<keyword evidence="6" id="KW-0699">rRNA-binding</keyword>
<dbReference type="GO" id="GO:1990904">
    <property type="term" value="C:ribonucleoprotein complex"/>
    <property type="evidence" value="ECO:0007669"/>
    <property type="project" value="UniProtKB-KW"/>
</dbReference>
<name>A0A858R7S5_9PROT</name>
<keyword evidence="3 6" id="KW-0687">Ribonucleoprotein</keyword>
<dbReference type="NCBIfam" id="NF001109">
    <property type="entry name" value="PRK00136.1"/>
    <property type="match status" value="1"/>
</dbReference>
<keyword evidence="6" id="KW-0694">RNA-binding</keyword>
<protein>
    <recommendedName>
        <fullName evidence="4 6">Small ribosomal subunit protein uS8</fullName>
    </recommendedName>
</protein>
<dbReference type="PANTHER" id="PTHR11758">
    <property type="entry name" value="40S RIBOSOMAL PROTEIN S15A"/>
    <property type="match status" value="1"/>
</dbReference>
<dbReference type="PROSITE" id="PS00053">
    <property type="entry name" value="RIBOSOMAL_S8"/>
    <property type="match status" value="1"/>
</dbReference>
<dbReference type="Gene3D" id="3.30.1490.10">
    <property type="match status" value="1"/>
</dbReference>
<dbReference type="InterPro" id="IPR000630">
    <property type="entry name" value="Ribosomal_uS8"/>
</dbReference>
<evidence type="ECO:0000256" key="4">
    <source>
        <dbReference type="ARBA" id="ARBA00035258"/>
    </source>
</evidence>
<dbReference type="Proteomes" id="UP000501891">
    <property type="component" value="Chromosome"/>
</dbReference>
<evidence type="ECO:0000313" key="8">
    <source>
        <dbReference type="EMBL" id="QJE73629.1"/>
    </source>
</evidence>
<dbReference type="FunFam" id="3.30.1490.10:FF:000001">
    <property type="entry name" value="30S ribosomal protein S8"/>
    <property type="match status" value="1"/>
</dbReference>
<keyword evidence="9" id="KW-1185">Reference proteome</keyword>
<sequence length="132" mass="14768">MNLSDPLGDMLTRIRNGQKARQSVVLSPASKLRTNVLEVLKREGYIRGYDLEDVRPGVRNLRIELKYHEGEPVIKEIHRVSKPGRRIYSKIADLPRVYNGLGIAILSTPRGVMSDTEARAANVGGEVLCKVF</sequence>
<dbReference type="GO" id="GO:0006412">
    <property type="term" value="P:translation"/>
    <property type="evidence" value="ECO:0007669"/>
    <property type="project" value="UniProtKB-UniRule"/>
</dbReference>
<dbReference type="Gene3D" id="3.30.1370.30">
    <property type="match status" value="1"/>
</dbReference>